<dbReference type="InterPro" id="IPR000246">
    <property type="entry name" value="Peptidase_T2"/>
</dbReference>
<evidence type="ECO:0000256" key="4">
    <source>
        <dbReference type="ARBA" id="ARBA00022801"/>
    </source>
</evidence>
<protein>
    <submittedName>
        <fullName evidence="10">Isoaspartyl peptidase/L-asparaginase-like</fullName>
    </submittedName>
</protein>
<reference evidence="10 11" key="1">
    <citation type="submission" date="2017-03" db="EMBL/GenBank/DDBJ databases">
        <title>Genome of the blue death feigning beetle - Asbolus verrucosus.</title>
        <authorList>
            <person name="Rider S.D."/>
        </authorList>
    </citation>
    <scope>NUCLEOTIDE SEQUENCE [LARGE SCALE GENOMIC DNA]</scope>
    <source>
        <strain evidence="10">Butters</strain>
        <tissue evidence="10">Head and leg muscle</tissue>
    </source>
</reference>
<dbReference type="CDD" id="cd04702">
    <property type="entry name" value="ASRGL1_like"/>
    <property type="match status" value="1"/>
</dbReference>
<proteinExistence type="inferred from homology"/>
<dbReference type="OrthoDB" id="2262349at2759"/>
<dbReference type="EMBL" id="QDEB01093059">
    <property type="protein sequence ID" value="RZC32974.1"/>
    <property type="molecule type" value="Genomic_DNA"/>
</dbReference>
<evidence type="ECO:0000256" key="8">
    <source>
        <dbReference type="ARBA" id="ARBA00061780"/>
    </source>
</evidence>
<feature type="binding site" evidence="9">
    <location>
        <begin position="233"/>
        <end position="236"/>
    </location>
    <ligand>
        <name>substrate</name>
    </ligand>
</feature>
<evidence type="ECO:0000256" key="1">
    <source>
        <dbReference type="ARBA" id="ARBA00000306"/>
    </source>
</evidence>
<accession>A0A482VJY3</accession>
<dbReference type="Gene3D" id="3.60.20.30">
    <property type="entry name" value="(Glycosyl)asparaginase"/>
    <property type="match status" value="1"/>
</dbReference>
<dbReference type="Proteomes" id="UP000292052">
    <property type="component" value="Unassembled WGS sequence"/>
</dbReference>
<dbReference type="GO" id="GO:0004067">
    <property type="term" value="F:asparaginase activity"/>
    <property type="evidence" value="ECO:0007669"/>
    <property type="project" value="UniProtKB-EC"/>
</dbReference>
<gene>
    <name evidence="10" type="ORF">BDFB_001714</name>
</gene>
<comment type="subunit">
    <text evidence="8">Heterodimer of an alpha and beta chain produced by autocleavage.</text>
</comment>
<feature type="non-terminal residue" evidence="10">
    <location>
        <position position="1"/>
    </location>
</feature>
<dbReference type="AlphaFoldDB" id="A0A482VJY3"/>
<dbReference type="InterPro" id="IPR029055">
    <property type="entry name" value="Ntn_hydrolases_N"/>
</dbReference>
<keyword evidence="5" id="KW-0068">Autocatalytic cleavage</keyword>
<feature type="binding site" evidence="9">
    <location>
        <begin position="210"/>
        <end position="213"/>
    </location>
    <ligand>
        <name>substrate</name>
    </ligand>
</feature>
<comment type="similarity">
    <text evidence="2">Belongs to the Ntn-hydrolase family.</text>
</comment>
<comment type="function">
    <text evidence="7">Has both L-asparaginase and beta-aspartyl peptidase activity. Does not have aspartylglucosaminidase activity and is inactive toward GlcNAc-L-Asn. Likewise, has no activity toward glutamine.</text>
</comment>
<organism evidence="10 11">
    <name type="scientific">Asbolus verrucosus</name>
    <name type="common">Desert ironclad beetle</name>
    <dbReference type="NCBI Taxonomy" id="1661398"/>
    <lineage>
        <taxon>Eukaryota</taxon>
        <taxon>Metazoa</taxon>
        <taxon>Ecdysozoa</taxon>
        <taxon>Arthropoda</taxon>
        <taxon>Hexapoda</taxon>
        <taxon>Insecta</taxon>
        <taxon>Pterygota</taxon>
        <taxon>Neoptera</taxon>
        <taxon>Endopterygota</taxon>
        <taxon>Coleoptera</taxon>
        <taxon>Polyphaga</taxon>
        <taxon>Cucujiformia</taxon>
        <taxon>Tenebrionidae</taxon>
        <taxon>Pimeliinae</taxon>
        <taxon>Asbolus</taxon>
    </lineage>
</organism>
<dbReference type="InterPro" id="IPR033844">
    <property type="entry name" value="ASRGL1_meta"/>
</dbReference>
<comment type="caution">
    <text evidence="10">The sequence shown here is derived from an EMBL/GenBank/DDBJ whole genome shotgun (WGS) entry which is preliminary data.</text>
</comment>
<dbReference type="GO" id="GO:0008798">
    <property type="term" value="F:beta-aspartyl-peptidase activity"/>
    <property type="evidence" value="ECO:0007669"/>
    <property type="project" value="UniProtKB-EC"/>
</dbReference>
<dbReference type="FunFam" id="3.60.20.30:FF:000001">
    <property type="entry name" value="Isoaspartyl peptidase/L-asparaginase"/>
    <property type="match status" value="1"/>
</dbReference>
<dbReference type="PANTHER" id="PTHR10188:SF41">
    <property type="entry name" value="ISOASPARTYL PEPTIDASE_L-ASPARAGINASE"/>
    <property type="match status" value="1"/>
</dbReference>
<evidence type="ECO:0000256" key="9">
    <source>
        <dbReference type="PIRSR" id="PIRSR600246-2"/>
    </source>
</evidence>
<dbReference type="SUPFAM" id="SSF56235">
    <property type="entry name" value="N-terminal nucleophile aminohydrolases (Ntn hydrolases)"/>
    <property type="match status" value="1"/>
</dbReference>
<evidence type="ECO:0000256" key="7">
    <source>
        <dbReference type="ARBA" id="ARBA00054922"/>
    </source>
</evidence>
<evidence type="ECO:0000256" key="5">
    <source>
        <dbReference type="ARBA" id="ARBA00022813"/>
    </source>
</evidence>
<evidence type="ECO:0000313" key="10">
    <source>
        <dbReference type="EMBL" id="RZC32974.1"/>
    </source>
</evidence>
<dbReference type="Pfam" id="PF01112">
    <property type="entry name" value="Asparaginase_2"/>
    <property type="match status" value="1"/>
</dbReference>
<keyword evidence="4" id="KW-0378">Hydrolase</keyword>
<name>A0A482VJY3_ASBVE</name>
<keyword evidence="11" id="KW-1185">Reference proteome</keyword>
<comment type="catalytic activity">
    <reaction evidence="1">
        <text>Cleavage of a beta-linked Asp residue from the N-terminus of a polypeptide.</text>
        <dbReference type="EC" id="3.4.19.5"/>
    </reaction>
</comment>
<evidence type="ECO:0000313" key="11">
    <source>
        <dbReference type="Proteomes" id="UP000292052"/>
    </source>
</evidence>
<dbReference type="GO" id="GO:0006508">
    <property type="term" value="P:proteolysis"/>
    <property type="evidence" value="ECO:0007669"/>
    <property type="project" value="UniProtKB-KW"/>
</dbReference>
<sequence>VGCFFVRLIQKKKISRCSQVEPIVLVHGGADYIPEHRIQARLNGVKNAASLGYKVLKRGGSVTDAVEEAVRSMEADESFNAGYGSALNLDGEIEMDASIMVGSNMSSGAVTVVKNIEHPVSLARLVMEKSPHFSLAGEGAKRFARDQRVPLVHNLVTKIAKADLQEVHHSNQTQLEMRGGGGVGAIAINSNGQLAAASSSGGGIGRMPGRCSDASVIGASIYVTDDVGAVAATGYGESIARYNLAHEIVNHMKRGFDAGVATRNGVKGLTERFHRPSGAITISKTGQIGISFTSEKMAWAYQVREDLHFGIDDYDDFNEKIIL</sequence>
<dbReference type="GO" id="GO:0033345">
    <property type="term" value="P:L-asparagine catabolic process via L-aspartate"/>
    <property type="evidence" value="ECO:0007669"/>
    <property type="project" value="TreeGrafter"/>
</dbReference>
<evidence type="ECO:0000256" key="3">
    <source>
        <dbReference type="ARBA" id="ARBA00022670"/>
    </source>
</evidence>
<evidence type="ECO:0000256" key="6">
    <source>
        <dbReference type="ARBA" id="ARBA00049366"/>
    </source>
</evidence>
<dbReference type="STRING" id="1661398.A0A482VJY3"/>
<dbReference type="PANTHER" id="PTHR10188">
    <property type="entry name" value="L-ASPARAGINASE"/>
    <property type="match status" value="1"/>
</dbReference>
<dbReference type="GO" id="GO:0005737">
    <property type="term" value="C:cytoplasm"/>
    <property type="evidence" value="ECO:0007669"/>
    <property type="project" value="TreeGrafter"/>
</dbReference>
<evidence type="ECO:0000256" key="2">
    <source>
        <dbReference type="ARBA" id="ARBA00010872"/>
    </source>
</evidence>
<keyword evidence="3" id="KW-0645">Protease</keyword>
<comment type="catalytic activity">
    <reaction evidence="6">
        <text>L-asparagine + H2O = L-aspartate + NH4(+)</text>
        <dbReference type="Rhea" id="RHEA:21016"/>
        <dbReference type="ChEBI" id="CHEBI:15377"/>
        <dbReference type="ChEBI" id="CHEBI:28938"/>
        <dbReference type="ChEBI" id="CHEBI:29991"/>
        <dbReference type="ChEBI" id="CHEBI:58048"/>
        <dbReference type="EC" id="3.5.1.1"/>
    </reaction>
</comment>